<dbReference type="Proteomes" id="UP000034920">
    <property type="component" value="Unassembled WGS sequence"/>
</dbReference>
<dbReference type="InterPro" id="IPR011604">
    <property type="entry name" value="PDDEXK-like_dom_sf"/>
</dbReference>
<organism evidence="2 3">
    <name type="scientific">candidate division WWE3 bacterium GW2011_GWA1_41_8</name>
    <dbReference type="NCBI Taxonomy" id="1619103"/>
    <lineage>
        <taxon>Bacteria</taxon>
        <taxon>Katanobacteria</taxon>
    </lineage>
</organism>
<gene>
    <name evidence="2" type="ORF">UU80_C0037G0005</name>
</gene>
<feature type="domain" description="PD-(D/E)XK endonuclease-like" evidence="1">
    <location>
        <begin position="6"/>
        <end position="140"/>
    </location>
</feature>
<sequence>MASLKLSLTDLQRYQRCPAEFGFSRLAEKKEHELSKHLVTGIIVHRFIWGSYRLTKSGRYTKNVRVGGTARQSWNDFYSEQIKRYPSLLKFEKEMRDKGATCVLNYFKQNRSKDPPLEIEARYWSHILGNVELYSSIDQIRGVDLRTISTIRPELIKYGQLTPGYRDEVIVDLKTSKYSSKKKEWFGYPWPDLPDLQALLYVWLYHERKGEMPVGFYFYYLLDSKFRFVEVDKTHFRALEMLVKGAVTSLNTKMFDKKPTAIKCRNCAFRGPCQVEGKVPEPTRKFENQIGFDF</sequence>
<evidence type="ECO:0000313" key="2">
    <source>
        <dbReference type="EMBL" id="KKS20961.1"/>
    </source>
</evidence>
<feature type="domain" description="PD-(D/E)XK endonuclease-like" evidence="1">
    <location>
        <begin position="169"/>
        <end position="274"/>
    </location>
</feature>
<dbReference type="Pfam" id="PF12705">
    <property type="entry name" value="PDDEXK_1"/>
    <property type="match status" value="2"/>
</dbReference>
<evidence type="ECO:0000259" key="1">
    <source>
        <dbReference type="Pfam" id="PF12705"/>
    </source>
</evidence>
<dbReference type="AlphaFoldDB" id="A0A0G0ZFY0"/>
<protein>
    <recommendedName>
        <fullName evidence="1">PD-(D/E)XK endonuclease-like domain-containing protein</fullName>
    </recommendedName>
</protein>
<dbReference type="InterPro" id="IPR038726">
    <property type="entry name" value="PDDEXK_AddAB-type"/>
</dbReference>
<dbReference type="EMBL" id="LCCA01000037">
    <property type="protein sequence ID" value="KKS20961.1"/>
    <property type="molecule type" value="Genomic_DNA"/>
</dbReference>
<accession>A0A0G0ZFY0</accession>
<comment type="caution">
    <text evidence="2">The sequence shown here is derived from an EMBL/GenBank/DDBJ whole genome shotgun (WGS) entry which is preliminary data.</text>
</comment>
<dbReference type="Gene3D" id="3.90.320.10">
    <property type="match status" value="1"/>
</dbReference>
<proteinExistence type="predicted"/>
<reference evidence="2 3" key="1">
    <citation type="journal article" date="2015" name="Nature">
        <title>rRNA introns, odd ribosomes, and small enigmatic genomes across a large radiation of phyla.</title>
        <authorList>
            <person name="Brown C.T."/>
            <person name="Hug L.A."/>
            <person name="Thomas B.C."/>
            <person name="Sharon I."/>
            <person name="Castelle C.J."/>
            <person name="Singh A."/>
            <person name="Wilkins M.J."/>
            <person name="Williams K.H."/>
            <person name="Banfield J.F."/>
        </authorList>
    </citation>
    <scope>NUCLEOTIDE SEQUENCE [LARGE SCALE GENOMIC DNA]</scope>
</reference>
<evidence type="ECO:0000313" key="3">
    <source>
        <dbReference type="Proteomes" id="UP000034920"/>
    </source>
</evidence>
<name>A0A0G0ZFY0_UNCKA</name>